<dbReference type="Pfam" id="PF05875">
    <property type="entry name" value="Ceramidase"/>
    <property type="match status" value="1"/>
</dbReference>
<evidence type="ECO:0000256" key="3">
    <source>
        <dbReference type="ARBA" id="ARBA00022801"/>
    </source>
</evidence>
<feature type="transmembrane region" description="Helical" evidence="7">
    <location>
        <begin position="204"/>
        <end position="221"/>
    </location>
</feature>
<protein>
    <submittedName>
        <fullName evidence="8">Membrane protein</fullName>
    </submittedName>
</protein>
<evidence type="ECO:0000256" key="7">
    <source>
        <dbReference type="SAM" id="Phobius"/>
    </source>
</evidence>
<feature type="transmembrane region" description="Helical" evidence="7">
    <location>
        <begin position="174"/>
        <end position="198"/>
    </location>
</feature>
<dbReference type="InterPro" id="IPR008901">
    <property type="entry name" value="ACER"/>
</dbReference>
<feature type="binding site" evidence="6">
    <location>
        <position position="206"/>
    </location>
    <ligand>
        <name>Zn(2+)</name>
        <dbReference type="ChEBI" id="CHEBI:29105"/>
        <note>catalytic</note>
    </ligand>
</feature>
<dbReference type="AlphaFoldDB" id="A0AA37TJH2"/>
<name>A0AA37TJH2_9HYPH</name>
<dbReference type="GO" id="GO:0016020">
    <property type="term" value="C:membrane"/>
    <property type="evidence" value="ECO:0007669"/>
    <property type="project" value="UniProtKB-SubCell"/>
</dbReference>
<accession>A0AA37TJH2</accession>
<comment type="caution">
    <text evidence="8">The sequence shown here is derived from an EMBL/GenBank/DDBJ whole genome shotgun (WGS) entry which is preliminary data.</text>
</comment>
<keyword evidence="5 7" id="KW-0472">Membrane</keyword>
<evidence type="ECO:0000256" key="5">
    <source>
        <dbReference type="ARBA" id="ARBA00023136"/>
    </source>
</evidence>
<organism evidence="8 9">
    <name type="scientific">Methylobacterium tardum</name>
    <dbReference type="NCBI Taxonomy" id="374432"/>
    <lineage>
        <taxon>Bacteria</taxon>
        <taxon>Pseudomonadati</taxon>
        <taxon>Pseudomonadota</taxon>
        <taxon>Alphaproteobacteria</taxon>
        <taxon>Hyphomicrobiales</taxon>
        <taxon>Methylobacteriaceae</taxon>
        <taxon>Methylobacterium</taxon>
    </lineage>
</organism>
<keyword evidence="6" id="KW-0862">Zinc</keyword>
<keyword evidence="3" id="KW-0378">Hydrolase</keyword>
<proteinExistence type="predicted"/>
<sequence length="228" mass="24034">MDWFEPVRAYCERSGPGFWGEPANALSNGAFLLAAAAAAYRARTAEPPDRAGLGLAALIAVVGIGSFLFHTLAVYWAMLADVIPIAVFIYAYLALALHRYLRLAPTRVTAATVGFALFNFALTPMLDGLAGAGVLSLTNGSIDYLPALLALFGVAWATMGSAQERFIGTGRRLAGISVLFLISLAARTADQAACAVLPFGTHPLWHVLNAAVLYALVATAVRHREATG</sequence>
<keyword evidence="2 7" id="KW-0812">Transmembrane</keyword>
<evidence type="ECO:0000256" key="2">
    <source>
        <dbReference type="ARBA" id="ARBA00022692"/>
    </source>
</evidence>
<keyword evidence="4 7" id="KW-1133">Transmembrane helix</keyword>
<dbReference type="GO" id="GO:0046872">
    <property type="term" value="F:metal ion binding"/>
    <property type="evidence" value="ECO:0007669"/>
    <property type="project" value="UniProtKB-KW"/>
</dbReference>
<feature type="transmembrane region" description="Helical" evidence="7">
    <location>
        <begin position="113"/>
        <end position="138"/>
    </location>
</feature>
<dbReference type="RefSeq" id="WP_238195039.1">
    <property type="nucleotide sequence ID" value="NZ_BPQZ01000003.1"/>
</dbReference>
<evidence type="ECO:0000256" key="6">
    <source>
        <dbReference type="PIRSR" id="PIRSR608901-2"/>
    </source>
</evidence>
<gene>
    <name evidence="8" type="ORF">GCM10007890_49450</name>
</gene>
<comment type="cofactor">
    <cofactor evidence="6">
        <name>Zn(2+)</name>
        <dbReference type="ChEBI" id="CHEBI:29105"/>
    </cofactor>
</comment>
<feature type="transmembrane region" description="Helical" evidence="7">
    <location>
        <begin position="144"/>
        <end position="162"/>
    </location>
</feature>
<keyword evidence="9" id="KW-1185">Reference proteome</keyword>
<evidence type="ECO:0000313" key="9">
    <source>
        <dbReference type="Proteomes" id="UP001157440"/>
    </source>
</evidence>
<keyword evidence="6" id="KW-0479">Metal-binding</keyword>
<feature type="binding site" evidence="6">
    <location>
        <position position="202"/>
    </location>
    <ligand>
        <name>Zn(2+)</name>
        <dbReference type="ChEBI" id="CHEBI:29105"/>
        <note>catalytic</note>
    </ligand>
</feature>
<feature type="transmembrane region" description="Helical" evidence="7">
    <location>
        <begin position="52"/>
        <end position="76"/>
    </location>
</feature>
<comment type="subcellular location">
    <subcellularLocation>
        <location evidence="1">Membrane</location>
        <topology evidence="1">Multi-pass membrane protein</topology>
    </subcellularLocation>
</comment>
<evidence type="ECO:0000256" key="1">
    <source>
        <dbReference type="ARBA" id="ARBA00004141"/>
    </source>
</evidence>
<dbReference type="Proteomes" id="UP001157440">
    <property type="component" value="Unassembled WGS sequence"/>
</dbReference>
<dbReference type="GO" id="GO:0006672">
    <property type="term" value="P:ceramide metabolic process"/>
    <property type="evidence" value="ECO:0007669"/>
    <property type="project" value="InterPro"/>
</dbReference>
<feature type="transmembrane region" description="Helical" evidence="7">
    <location>
        <begin position="82"/>
        <end position="101"/>
    </location>
</feature>
<evidence type="ECO:0000256" key="4">
    <source>
        <dbReference type="ARBA" id="ARBA00022989"/>
    </source>
</evidence>
<reference evidence="9" key="1">
    <citation type="journal article" date="2019" name="Int. J. Syst. Evol. Microbiol.">
        <title>The Global Catalogue of Microorganisms (GCM) 10K type strain sequencing project: providing services to taxonomists for standard genome sequencing and annotation.</title>
        <authorList>
            <consortium name="The Broad Institute Genomics Platform"/>
            <consortium name="The Broad Institute Genome Sequencing Center for Infectious Disease"/>
            <person name="Wu L."/>
            <person name="Ma J."/>
        </authorList>
    </citation>
    <scope>NUCLEOTIDE SEQUENCE [LARGE SCALE GENOMIC DNA]</scope>
    <source>
        <strain evidence="9">NBRC 103632</strain>
    </source>
</reference>
<dbReference type="EMBL" id="BSPL01000023">
    <property type="protein sequence ID" value="GLS72930.1"/>
    <property type="molecule type" value="Genomic_DNA"/>
</dbReference>
<evidence type="ECO:0000313" key="8">
    <source>
        <dbReference type="EMBL" id="GLS72930.1"/>
    </source>
</evidence>
<dbReference type="GO" id="GO:0016811">
    <property type="term" value="F:hydrolase activity, acting on carbon-nitrogen (but not peptide) bonds, in linear amides"/>
    <property type="evidence" value="ECO:0007669"/>
    <property type="project" value="InterPro"/>
</dbReference>
<feature type="binding site" evidence="6">
    <location>
        <position position="70"/>
    </location>
    <ligand>
        <name>Zn(2+)</name>
        <dbReference type="ChEBI" id="CHEBI:29105"/>
        <note>catalytic</note>
    </ligand>
</feature>